<dbReference type="Gene3D" id="2.130.10.10">
    <property type="entry name" value="YVTN repeat-like/Quinoprotein amine dehydrogenase"/>
    <property type="match status" value="4"/>
</dbReference>
<keyword evidence="2" id="KW-0677">Repeat</keyword>
<feature type="repeat" description="WD" evidence="3">
    <location>
        <begin position="1143"/>
        <end position="1184"/>
    </location>
</feature>
<dbReference type="PRINTS" id="PR00320">
    <property type="entry name" value="GPROTEINBRPT"/>
</dbReference>
<dbReference type="EMBL" id="BOMV01000124">
    <property type="protein sequence ID" value="GIF02215.1"/>
    <property type="molecule type" value="Genomic_DNA"/>
</dbReference>
<dbReference type="PROSITE" id="PS00678">
    <property type="entry name" value="WD_REPEATS_1"/>
    <property type="match status" value="5"/>
</dbReference>
<feature type="repeat" description="WD" evidence="3">
    <location>
        <begin position="973"/>
        <end position="1014"/>
    </location>
</feature>
<dbReference type="SMART" id="SM00320">
    <property type="entry name" value="WD40"/>
    <property type="match status" value="13"/>
</dbReference>
<dbReference type="PANTHER" id="PTHR19879:SF9">
    <property type="entry name" value="TRANSCRIPTION INITIATION FACTOR TFIID SUBUNIT 5"/>
    <property type="match status" value="1"/>
</dbReference>
<evidence type="ECO:0000313" key="5">
    <source>
        <dbReference type="EMBL" id="GIF02215.1"/>
    </source>
</evidence>
<evidence type="ECO:0000259" key="4">
    <source>
        <dbReference type="Pfam" id="PF20703"/>
    </source>
</evidence>
<keyword evidence="1 3" id="KW-0853">WD repeat</keyword>
<dbReference type="Proteomes" id="UP000636960">
    <property type="component" value="Unassembled WGS sequence"/>
</dbReference>
<dbReference type="Pfam" id="PF00400">
    <property type="entry name" value="WD40"/>
    <property type="match status" value="12"/>
</dbReference>
<dbReference type="InterPro" id="IPR019775">
    <property type="entry name" value="WD40_repeat_CS"/>
</dbReference>
<evidence type="ECO:0000313" key="6">
    <source>
        <dbReference type="Proteomes" id="UP000636960"/>
    </source>
</evidence>
<dbReference type="InterPro" id="IPR049052">
    <property type="entry name" value="nSTAND1"/>
</dbReference>
<accession>A0A919KBC7</accession>
<feature type="repeat" description="WD" evidence="3">
    <location>
        <begin position="770"/>
        <end position="802"/>
    </location>
</feature>
<evidence type="ECO:0000256" key="2">
    <source>
        <dbReference type="ARBA" id="ARBA00022737"/>
    </source>
</evidence>
<evidence type="ECO:0000256" key="1">
    <source>
        <dbReference type="ARBA" id="ARBA00022574"/>
    </source>
</evidence>
<keyword evidence="6" id="KW-1185">Reference proteome</keyword>
<proteinExistence type="predicted"/>
<feature type="repeat" description="WD" evidence="3">
    <location>
        <begin position="1109"/>
        <end position="1143"/>
    </location>
</feature>
<dbReference type="InterPro" id="IPR036322">
    <property type="entry name" value="WD40_repeat_dom_sf"/>
</dbReference>
<feature type="repeat" description="WD" evidence="3">
    <location>
        <begin position="1059"/>
        <end position="1091"/>
    </location>
</feature>
<dbReference type="AlphaFoldDB" id="A0A919KBC7"/>
<feature type="repeat" description="WD" evidence="3">
    <location>
        <begin position="658"/>
        <end position="689"/>
    </location>
</feature>
<feature type="repeat" description="WD" evidence="3">
    <location>
        <begin position="931"/>
        <end position="971"/>
    </location>
</feature>
<protein>
    <recommendedName>
        <fullName evidence="4">Novel STAND NTPase 1 domain-containing protein</fullName>
    </recommendedName>
</protein>
<reference evidence="5" key="1">
    <citation type="submission" date="2021-01" db="EMBL/GenBank/DDBJ databases">
        <title>Whole genome shotgun sequence of Actinoplanes rishiriensis NBRC 108556.</title>
        <authorList>
            <person name="Komaki H."/>
            <person name="Tamura T."/>
        </authorList>
    </citation>
    <scope>NUCLEOTIDE SEQUENCE</scope>
    <source>
        <strain evidence="5">NBRC 108556</strain>
    </source>
</reference>
<feature type="repeat" description="WD" evidence="3">
    <location>
        <begin position="1185"/>
        <end position="1226"/>
    </location>
</feature>
<dbReference type="InterPro" id="IPR001680">
    <property type="entry name" value="WD40_rpt"/>
</dbReference>
<dbReference type="PANTHER" id="PTHR19879">
    <property type="entry name" value="TRANSCRIPTION INITIATION FACTOR TFIID"/>
    <property type="match status" value="1"/>
</dbReference>
<evidence type="ECO:0000256" key="3">
    <source>
        <dbReference type="PROSITE-ProRule" id="PRU00221"/>
    </source>
</evidence>
<dbReference type="InterPro" id="IPR020472">
    <property type="entry name" value="WD40_PAC1"/>
</dbReference>
<dbReference type="PROSITE" id="PS50294">
    <property type="entry name" value="WD_REPEATS_REGION"/>
    <property type="match status" value="7"/>
</dbReference>
<dbReference type="InterPro" id="IPR015943">
    <property type="entry name" value="WD40/YVTN_repeat-like_dom_sf"/>
</dbReference>
<gene>
    <name evidence="5" type="ORF">Ari01nite_96790</name>
</gene>
<name>A0A919KBC7_9ACTN</name>
<feature type="repeat" description="WD" evidence="3">
    <location>
        <begin position="843"/>
        <end position="884"/>
    </location>
</feature>
<feature type="repeat" description="WD" evidence="3">
    <location>
        <begin position="738"/>
        <end position="769"/>
    </location>
</feature>
<comment type="caution">
    <text evidence="5">The sequence shown here is derived from an EMBL/GenBank/DDBJ whole genome shotgun (WGS) entry which is preliminary data.</text>
</comment>
<feature type="repeat" description="WD" evidence="3">
    <location>
        <begin position="699"/>
        <end position="731"/>
    </location>
</feature>
<dbReference type="Pfam" id="PF20703">
    <property type="entry name" value="nSTAND1"/>
    <property type="match status" value="1"/>
</dbReference>
<organism evidence="5 6">
    <name type="scientific">Paractinoplanes rishiriensis</name>
    <dbReference type="NCBI Taxonomy" id="1050105"/>
    <lineage>
        <taxon>Bacteria</taxon>
        <taxon>Bacillati</taxon>
        <taxon>Actinomycetota</taxon>
        <taxon>Actinomycetes</taxon>
        <taxon>Micromonosporales</taxon>
        <taxon>Micromonosporaceae</taxon>
        <taxon>Paractinoplanes</taxon>
    </lineage>
</organism>
<sequence>MVSGDVAGQLTDGGTTMDVGETVDPVRTFAERLRRLQQDAGGPSVRDLVRLTAQVGAPYTRGTLHDKLAGRSVPTWEFVEAFVRGCALHAGATGDPDLRPWREWHVQMTRELAALRAGRRRAVRTDLCPYRGLEAFTAEHSPWFHGRAGAVRDILAGLTAHRKGLLVLGPSGAGKTSLVQAGVMPALAAGTVPGSDRWVPVLVRPGKDIGVELDRAGLPGGLPEAVAARLAAEPAGTRLVLVVDQFEEALTRPASETGELTPLTAAIGSPGLSVVLVLRDDFYPRLASEAPDLLQALIPGLINVPATVDAEELHEIIVAPAEAVGLRCEDGLTDRIITDVLGAEPDATRLRRAPVTVLPLLELTLSQLWQRRSDGQLTHDAYQRVGGVAGAVATWCDSAVERLPSGQWPTARQVLTALVRPADETRHVPATRQQVPLADLRDLIEDDDNVDEVLAVLTDHRILTTRTTGGVPVAELVHEALIREWVALRDWVAQDHRFQDWLRRAGERHANWSQRHDSDDLLHGTDLAEGLDWAQQRRLPRHLTGFLTASEQAQRAAIRRARRLTTVLAALLTVAVTAAALALWQRQAALDAQRVALSRQLAAQSTAQFNIDPDQAFVLAARAYRTSATAEATGALYAAAESPLLARLTDTALGGSPLAFSPDGRTLATVSDKNAVLLWDVPTRRVVASLPEQVSPGWSLAFSPDGRTLATTYEDDTAHLWDVRTRQVRTKLAGGSVVQFSPDGRTVVTAGFDGIVRLWNAADGRAGIVLRGHTDAVHCMSFGPDGRTLVTGGQDWVVRLWNPPRSRVVDDAANCGAVAPDGRVVATADGNIARLHDLSTGRIQATIPEVSSVEYSQDGRTLALANLDGTLRLWDTETRRTRLTLPGTGVESYAFSPDGRMFATTTAASVGSAHGIIRLWNATAGLPQATLTGHTAAVNAVAYGPDGHTLLTGDDRTVRLWDLTRGQGEVLLDHEDNKVVSSVAFSADGQTIAASGDNGRLELWDAITRTRRASIPTETLNALDISPDGSAVAGTGEFTAQLWETRTGSSGATFLWDTGTVHNRSVTAIKFHPDGRTVATASWDGTVALWNTTARIEALWRTFSAPLVINAIAFRPDGHLLAAASSDNTVRLWDTKTGRLQTLYGHTGVVRAVAFHPSGDILATAGDDHTARLWDIASGQLRTTFTGHSDDVKAIAFSPKGDTLATGGADHVIRIWPVSAPTPASAMDKLCRAVTDACPA</sequence>
<dbReference type="CDD" id="cd00200">
    <property type="entry name" value="WD40"/>
    <property type="match status" value="2"/>
</dbReference>
<feature type="domain" description="Novel STAND NTPase 1" evidence="4">
    <location>
        <begin position="129"/>
        <end position="519"/>
    </location>
</feature>
<dbReference type="SUPFAM" id="SSF50978">
    <property type="entry name" value="WD40 repeat-like"/>
    <property type="match status" value="2"/>
</dbReference>
<dbReference type="PROSITE" id="PS50082">
    <property type="entry name" value="WD_REPEATS_2"/>
    <property type="match status" value="11"/>
</dbReference>